<dbReference type="GO" id="GO:0035312">
    <property type="term" value="F:5'-3' DNA exonuclease activity"/>
    <property type="evidence" value="ECO:0007669"/>
    <property type="project" value="TreeGrafter"/>
</dbReference>
<feature type="domain" description="Polymerase/histidinol phosphatase N-terminal" evidence="1">
    <location>
        <begin position="3"/>
        <end position="68"/>
    </location>
</feature>
<dbReference type="InterPro" id="IPR016195">
    <property type="entry name" value="Pol/histidinol_Pase-like"/>
</dbReference>
<dbReference type="Gene3D" id="1.10.150.650">
    <property type="match status" value="1"/>
</dbReference>
<dbReference type="Pfam" id="PF02811">
    <property type="entry name" value="PHP"/>
    <property type="match status" value="1"/>
</dbReference>
<proteinExistence type="predicted"/>
<accession>A0A849BWQ9</accession>
<evidence type="ECO:0000259" key="1">
    <source>
        <dbReference type="SMART" id="SM00481"/>
    </source>
</evidence>
<protein>
    <submittedName>
        <fullName evidence="2">PHP domain-containing protein</fullName>
    </submittedName>
</protein>
<sequence length="280" mass="29012">MTIDLHAHSSASDGTQPPGEVVVAAAAAGLDVVALTDHDTTAGWEEAVAASLATGTALVRGVEISCHSGGVSVHLLAYLHDPAAPGLRAVLDRSRASRLHRARAMVDRLSADLPLTWEDVLEQVDGEATVGRPHLADALVAKGLARDRGHAFATVLSTRSPYFVGHAAPDAVQAVRLVREAGGVPVFAHPRAVLRGRVVPDAVVEELADAGLVGLEAHHRDHDARAVRELEDLAAALGLVVTGSSDYHGAGKANRLGERTTSPAALEAVEALGALEVVRP</sequence>
<dbReference type="CDD" id="cd07438">
    <property type="entry name" value="PHP_HisPPase_AMP"/>
    <property type="match status" value="1"/>
</dbReference>
<reference evidence="2 3" key="1">
    <citation type="submission" date="2020-05" db="EMBL/GenBank/DDBJ databases">
        <title>MicrobeNet Type strains.</title>
        <authorList>
            <person name="Nicholson A.C."/>
        </authorList>
    </citation>
    <scope>NUCLEOTIDE SEQUENCE [LARGE SCALE GENOMIC DNA]</scope>
    <source>
        <strain evidence="2 3">JCM 14547</strain>
    </source>
</reference>
<dbReference type="SUPFAM" id="SSF89550">
    <property type="entry name" value="PHP domain-like"/>
    <property type="match status" value="1"/>
</dbReference>
<dbReference type="Gene3D" id="3.20.20.140">
    <property type="entry name" value="Metal-dependent hydrolases"/>
    <property type="match status" value="1"/>
</dbReference>
<dbReference type="PANTHER" id="PTHR42924">
    <property type="entry name" value="EXONUCLEASE"/>
    <property type="match status" value="1"/>
</dbReference>
<dbReference type="InterPro" id="IPR003141">
    <property type="entry name" value="Pol/His_phosphatase_N"/>
</dbReference>
<dbReference type="Proteomes" id="UP000555552">
    <property type="component" value="Unassembled WGS sequence"/>
</dbReference>
<name>A0A849BWQ9_9ACTN</name>
<comment type="caution">
    <text evidence="2">The sequence shown here is derived from an EMBL/GenBank/DDBJ whole genome shotgun (WGS) entry which is preliminary data.</text>
</comment>
<dbReference type="EMBL" id="JABEMA010000506">
    <property type="protein sequence ID" value="NNH24774.1"/>
    <property type="molecule type" value="Genomic_DNA"/>
</dbReference>
<dbReference type="InterPro" id="IPR004013">
    <property type="entry name" value="PHP_dom"/>
</dbReference>
<dbReference type="AlphaFoldDB" id="A0A849BWQ9"/>
<gene>
    <name evidence="2" type="ORF">HLB09_17100</name>
</gene>
<evidence type="ECO:0000313" key="2">
    <source>
        <dbReference type="EMBL" id="NNH24774.1"/>
    </source>
</evidence>
<dbReference type="GO" id="GO:0004534">
    <property type="term" value="F:5'-3' RNA exonuclease activity"/>
    <property type="evidence" value="ECO:0007669"/>
    <property type="project" value="TreeGrafter"/>
</dbReference>
<keyword evidence="3" id="KW-1185">Reference proteome</keyword>
<organism evidence="2 3">
    <name type="scientific">Pseudokineococcus marinus</name>
    <dbReference type="NCBI Taxonomy" id="351215"/>
    <lineage>
        <taxon>Bacteria</taxon>
        <taxon>Bacillati</taxon>
        <taxon>Actinomycetota</taxon>
        <taxon>Actinomycetes</taxon>
        <taxon>Kineosporiales</taxon>
        <taxon>Kineosporiaceae</taxon>
        <taxon>Pseudokineococcus</taxon>
    </lineage>
</organism>
<dbReference type="RefSeq" id="WP_171204479.1">
    <property type="nucleotide sequence ID" value="NZ_BAAANP010000014.1"/>
</dbReference>
<evidence type="ECO:0000313" key="3">
    <source>
        <dbReference type="Proteomes" id="UP000555552"/>
    </source>
</evidence>
<dbReference type="PANTHER" id="PTHR42924:SF3">
    <property type="entry name" value="POLYMERASE_HISTIDINOL PHOSPHATASE N-TERMINAL DOMAIN-CONTAINING PROTEIN"/>
    <property type="match status" value="1"/>
</dbReference>
<dbReference type="SMART" id="SM00481">
    <property type="entry name" value="POLIIIAc"/>
    <property type="match status" value="1"/>
</dbReference>
<dbReference type="InterPro" id="IPR052018">
    <property type="entry name" value="PHP_domain"/>
</dbReference>